<feature type="compositionally biased region" description="Low complexity" evidence="1">
    <location>
        <begin position="69"/>
        <end position="78"/>
    </location>
</feature>
<feature type="compositionally biased region" description="Polar residues" evidence="1">
    <location>
        <begin position="105"/>
        <end position="116"/>
    </location>
</feature>
<protein>
    <submittedName>
        <fullName evidence="2">Uncharacterized protein</fullName>
    </submittedName>
</protein>
<dbReference type="Proteomes" id="UP000284403">
    <property type="component" value="Unassembled WGS sequence"/>
</dbReference>
<keyword evidence="3" id="KW-1185">Reference proteome</keyword>
<reference evidence="2 3" key="1">
    <citation type="journal article" date="2018" name="BMC Genomics">
        <title>Genomic comparison of Trypanosoma conorhini and Trypanosoma rangeli to Trypanosoma cruzi strains of high and low virulence.</title>
        <authorList>
            <person name="Bradwell K.R."/>
            <person name="Koparde V.N."/>
            <person name="Matveyev A.V."/>
            <person name="Serrano M.G."/>
            <person name="Alves J.M."/>
            <person name="Parikh H."/>
            <person name="Huang B."/>
            <person name="Lee V."/>
            <person name="Espinosa-Alvarez O."/>
            <person name="Ortiz P.A."/>
            <person name="Costa-Martins A.G."/>
            <person name="Teixeira M.M."/>
            <person name="Buck G.A."/>
        </authorList>
    </citation>
    <scope>NUCLEOTIDE SEQUENCE [LARGE SCALE GENOMIC DNA]</scope>
    <source>
        <strain evidence="2 3">025E</strain>
    </source>
</reference>
<proteinExistence type="predicted"/>
<dbReference type="GeneID" id="40317585"/>
<sequence length="126" mass="13029">MKTHCSSVMFRVCCGASKLDRSNAIAAVKVTLTKHSPRTPGPGSPTEFIVPPYTQSTSVPFASGGGRGPRPAGTAAGRHASPWPPAAHSQRQPLMPLAFAAKHTASVTHAPQSNAVTGAVMERSDS</sequence>
<feature type="region of interest" description="Disordered" evidence="1">
    <location>
        <begin position="34"/>
        <end position="126"/>
    </location>
</feature>
<name>A0A3R7LSJ3_9TRYP</name>
<evidence type="ECO:0000256" key="1">
    <source>
        <dbReference type="SAM" id="MobiDB-lite"/>
    </source>
</evidence>
<comment type="caution">
    <text evidence="2">The sequence shown here is derived from an EMBL/GenBank/DDBJ whole genome shotgun (WGS) entry which is preliminary data.</text>
</comment>
<organism evidence="2 3">
    <name type="scientific">Trypanosoma conorhini</name>
    <dbReference type="NCBI Taxonomy" id="83891"/>
    <lineage>
        <taxon>Eukaryota</taxon>
        <taxon>Discoba</taxon>
        <taxon>Euglenozoa</taxon>
        <taxon>Kinetoplastea</taxon>
        <taxon>Metakinetoplastina</taxon>
        <taxon>Trypanosomatida</taxon>
        <taxon>Trypanosomatidae</taxon>
        <taxon>Trypanosoma</taxon>
    </lineage>
</organism>
<dbReference type="EMBL" id="MKKU01000194">
    <property type="protein sequence ID" value="RNF19835.1"/>
    <property type="molecule type" value="Genomic_DNA"/>
</dbReference>
<accession>A0A3R7LSJ3</accession>
<dbReference type="RefSeq" id="XP_029228991.1">
    <property type="nucleotide sequence ID" value="XM_029370890.1"/>
</dbReference>
<evidence type="ECO:0000313" key="2">
    <source>
        <dbReference type="EMBL" id="RNF19835.1"/>
    </source>
</evidence>
<evidence type="ECO:0000313" key="3">
    <source>
        <dbReference type="Proteomes" id="UP000284403"/>
    </source>
</evidence>
<dbReference type="AlphaFoldDB" id="A0A3R7LSJ3"/>
<gene>
    <name evidence="2" type="ORF">Tco025E_03974</name>
</gene>